<proteinExistence type="predicted"/>
<reference evidence="2 3" key="1">
    <citation type="journal article" date="2019" name="Sci. Rep.">
        <title>Orb-weaving spider Araneus ventricosus genome elucidates the spidroin gene catalogue.</title>
        <authorList>
            <person name="Kono N."/>
            <person name="Nakamura H."/>
            <person name="Ohtoshi R."/>
            <person name="Moran D.A.P."/>
            <person name="Shinohara A."/>
            <person name="Yoshida Y."/>
            <person name="Fujiwara M."/>
            <person name="Mori M."/>
            <person name="Tomita M."/>
            <person name="Arakawa K."/>
        </authorList>
    </citation>
    <scope>NUCLEOTIDE SEQUENCE [LARGE SCALE GENOMIC DNA]</scope>
</reference>
<dbReference type="Proteomes" id="UP000499080">
    <property type="component" value="Unassembled WGS sequence"/>
</dbReference>
<dbReference type="AlphaFoldDB" id="A0A4Y2E753"/>
<gene>
    <name evidence="2" type="ORF">AVEN_141814_1</name>
</gene>
<feature type="region of interest" description="Disordered" evidence="1">
    <location>
        <begin position="40"/>
        <end position="62"/>
    </location>
</feature>
<keyword evidence="3" id="KW-1185">Reference proteome</keyword>
<dbReference type="EMBL" id="BGPR01000526">
    <property type="protein sequence ID" value="GBM24741.1"/>
    <property type="molecule type" value="Genomic_DNA"/>
</dbReference>
<accession>A0A4Y2E753</accession>
<evidence type="ECO:0000313" key="3">
    <source>
        <dbReference type="Proteomes" id="UP000499080"/>
    </source>
</evidence>
<evidence type="ECO:0000256" key="1">
    <source>
        <dbReference type="SAM" id="MobiDB-lite"/>
    </source>
</evidence>
<comment type="caution">
    <text evidence="2">The sequence shown here is derived from an EMBL/GenBank/DDBJ whole genome shotgun (WGS) entry which is preliminary data.</text>
</comment>
<name>A0A4Y2E753_ARAVE</name>
<evidence type="ECO:0000313" key="2">
    <source>
        <dbReference type="EMBL" id="GBM24741.1"/>
    </source>
</evidence>
<organism evidence="2 3">
    <name type="scientific">Araneus ventricosus</name>
    <name type="common">Orbweaver spider</name>
    <name type="synonym">Epeira ventricosa</name>
    <dbReference type="NCBI Taxonomy" id="182803"/>
    <lineage>
        <taxon>Eukaryota</taxon>
        <taxon>Metazoa</taxon>
        <taxon>Ecdysozoa</taxon>
        <taxon>Arthropoda</taxon>
        <taxon>Chelicerata</taxon>
        <taxon>Arachnida</taxon>
        <taxon>Araneae</taxon>
        <taxon>Araneomorphae</taxon>
        <taxon>Entelegynae</taxon>
        <taxon>Araneoidea</taxon>
        <taxon>Araneidae</taxon>
        <taxon>Araneus</taxon>
    </lineage>
</organism>
<sequence>MHMHETLSISQPEMTRDFPFRATFGCFERIKQGRLAEYKSDASDLDEKAAEYNDDETDSEVDVEGNLVHDEDSELKFRYKRCASSIHSNSILIIP</sequence>
<feature type="compositionally biased region" description="Basic and acidic residues" evidence="1">
    <location>
        <begin position="40"/>
        <end position="51"/>
    </location>
</feature>
<protein>
    <submittedName>
        <fullName evidence="2">Uncharacterized protein</fullName>
    </submittedName>
</protein>
<feature type="compositionally biased region" description="Acidic residues" evidence="1">
    <location>
        <begin position="52"/>
        <end position="62"/>
    </location>
</feature>